<dbReference type="EMBL" id="MU277190">
    <property type="protein sequence ID" value="KAI0067517.1"/>
    <property type="molecule type" value="Genomic_DNA"/>
</dbReference>
<accession>A0ACB8TGG8</accession>
<sequence>MVPLPSVSSSSPSLLLSLLASASHHVPPVSHLFSGAHASLAKRDGHPHDSLFIAGAVLMPILVILSGIFAGLTLGYMSLDETQLQVLSISGTPYQRKYANKIKPIRQNGHLLLVTLLLANMITNETLPVISDPVLGGGVQSVVVSTILIVIFAEIIPQSVCTRHGLYIGAKMAPAVRVLLYTLGIVAWPVAKLLEWILGPHHGIIYRRAELKELIALHSSVGHYGGDLRSDTVTIIGATLDLQEKTAKQAMTKIEDVFMLSIDAKLDYDTLRKVCSTGHSRVPVYEDIELPDKNGQTVIAKKIVGILLVKQASRHISYAVPVRSIPLNKVPSVAQNAPLLGILDTFQEGRSHMAIVSRFSVESAASVKKAVKKGLTQRLKDRVGISDSSDSSDEEEPPRKTKAQRKNSDGASTSGASLSPTASATTGDRDATLREDKGSGDDGHSSKHFSFRKKGKGRKKRRVTDVEMGAIEPAEVGEPSQQPKKASLVQLAFAPGLEQSMPADAVLGKEGANEFLLAFDPHVAPLGIITLEDVLEELIGEEIYDEFDTEGARHGEVSSYVPPQYSAVIKPALKRKGSAPQLTHPADPPTPIVVAKAPSASGTPVLRPIAIPALKGLSFLTGRSRSAPPIPREAATAPQGDAVVAAVLREADTEKDDGETIHDEEKSAIVPPAAEGVVPMVKTAEEMHGAEQGRVRLSAGPRSASPAPSVEAVRSRNRGGKGRFKSSPLGGTGGGVLAERVRRLGGEGERIPDGKDKEGPDKGDGEA</sequence>
<gene>
    <name evidence="1" type="ORF">BV25DRAFT_1795334</name>
</gene>
<reference evidence="1" key="2">
    <citation type="journal article" date="2022" name="New Phytol.">
        <title>Evolutionary transition to the ectomycorrhizal habit in the genomes of a hyperdiverse lineage of mushroom-forming fungi.</title>
        <authorList>
            <person name="Looney B."/>
            <person name="Miyauchi S."/>
            <person name="Morin E."/>
            <person name="Drula E."/>
            <person name="Courty P.E."/>
            <person name="Kohler A."/>
            <person name="Kuo A."/>
            <person name="LaButti K."/>
            <person name="Pangilinan J."/>
            <person name="Lipzen A."/>
            <person name="Riley R."/>
            <person name="Andreopoulos W."/>
            <person name="He G."/>
            <person name="Johnson J."/>
            <person name="Nolan M."/>
            <person name="Tritt A."/>
            <person name="Barry K.W."/>
            <person name="Grigoriev I.V."/>
            <person name="Nagy L.G."/>
            <person name="Hibbett D."/>
            <person name="Henrissat B."/>
            <person name="Matheny P.B."/>
            <person name="Labbe J."/>
            <person name="Martin F.M."/>
        </authorList>
    </citation>
    <scope>NUCLEOTIDE SEQUENCE</scope>
    <source>
        <strain evidence="1">HHB10654</strain>
    </source>
</reference>
<proteinExistence type="predicted"/>
<evidence type="ECO:0000313" key="2">
    <source>
        <dbReference type="Proteomes" id="UP000814140"/>
    </source>
</evidence>
<organism evidence="1 2">
    <name type="scientific">Artomyces pyxidatus</name>
    <dbReference type="NCBI Taxonomy" id="48021"/>
    <lineage>
        <taxon>Eukaryota</taxon>
        <taxon>Fungi</taxon>
        <taxon>Dikarya</taxon>
        <taxon>Basidiomycota</taxon>
        <taxon>Agaricomycotina</taxon>
        <taxon>Agaricomycetes</taxon>
        <taxon>Russulales</taxon>
        <taxon>Auriscalpiaceae</taxon>
        <taxon>Artomyces</taxon>
    </lineage>
</organism>
<evidence type="ECO:0000313" key="1">
    <source>
        <dbReference type="EMBL" id="KAI0067517.1"/>
    </source>
</evidence>
<reference evidence="1" key="1">
    <citation type="submission" date="2021-03" db="EMBL/GenBank/DDBJ databases">
        <authorList>
            <consortium name="DOE Joint Genome Institute"/>
            <person name="Ahrendt S."/>
            <person name="Looney B.P."/>
            <person name="Miyauchi S."/>
            <person name="Morin E."/>
            <person name="Drula E."/>
            <person name="Courty P.E."/>
            <person name="Chicoki N."/>
            <person name="Fauchery L."/>
            <person name="Kohler A."/>
            <person name="Kuo A."/>
            <person name="Labutti K."/>
            <person name="Pangilinan J."/>
            <person name="Lipzen A."/>
            <person name="Riley R."/>
            <person name="Andreopoulos W."/>
            <person name="He G."/>
            <person name="Johnson J."/>
            <person name="Barry K.W."/>
            <person name="Grigoriev I.V."/>
            <person name="Nagy L."/>
            <person name="Hibbett D."/>
            <person name="Henrissat B."/>
            <person name="Matheny P.B."/>
            <person name="Labbe J."/>
            <person name="Martin F."/>
        </authorList>
    </citation>
    <scope>NUCLEOTIDE SEQUENCE</scope>
    <source>
        <strain evidence="1">HHB10654</strain>
    </source>
</reference>
<protein>
    <submittedName>
        <fullName evidence="1">DUF21-domain-containing protein</fullName>
    </submittedName>
</protein>
<name>A0ACB8TGG8_9AGAM</name>
<keyword evidence="2" id="KW-1185">Reference proteome</keyword>
<comment type="caution">
    <text evidence="1">The sequence shown here is derived from an EMBL/GenBank/DDBJ whole genome shotgun (WGS) entry which is preliminary data.</text>
</comment>
<dbReference type="Proteomes" id="UP000814140">
    <property type="component" value="Unassembled WGS sequence"/>
</dbReference>